<evidence type="ECO:0000256" key="4">
    <source>
        <dbReference type="ARBA" id="ARBA00023136"/>
    </source>
</evidence>
<reference evidence="6" key="1">
    <citation type="submission" date="2018-05" db="EMBL/GenBank/DDBJ databases">
        <authorList>
            <person name="Lanie J.A."/>
            <person name="Ng W.-L."/>
            <person name="Kazmierczak K.M."/>
            <person name="Andrzejewski T.M."/>
            <person name="Davidsen T.M."/>
            <person name="Wayne K.J."/>
            <person name="Tettelin H."/>
            <person name="Glass J.I."/>
            <person name="Rusch D."/>
            <person name="Podicherti R."/>
            <person name="Tsui H.-C.T."/>
            <person name="Winkler M.E."/>
        </authorList>
    </citation>
    <scope>NUCLEOTIDE SEQUENCE</scope>
</reference>
<evidence type="ECO:0000256" key="3">
    <source>
        <dbReference type="ARBA" id="ARBA00022989"/>
    </source>
</evidence>
<accession>A0A381NHW4</accession>
<feature type="transmembrane region" description="Helical" evidence="5">
    <location>
        <begin position="283"/>
        <end position="304"/>
    </location>
</feature>
<dbReference type="PANTHER" id="PTHR39344:SF1">
    <property type="entry name" value="UPF0182 PROTEIN SLL1060"/>
    <property type="match status" value="1"/>
</dbReference>
<evidence type="ECO:0000256" key="5">
    <source>
        <dbReference type="SAM" id="Phobius"/>
    </source>
</evidence>
<feature type="transmembrane region" description="Helical" evidence="5">
    <location>
        <begin position="212"/>
        <end position="231"/>
    </location>
</feature>
<keyword evidence="3 5" id="KW-1133">Transmembrane helix</keyword>
<sequence>MSPTPSTNSLLSALRGGSFFIMLVLAVGALATLCSLGANAYVEIMWHTQVGYSSVFWKRVVWEWGVRIGVGIGVGSLVFLNLRVVAATLTGIQIKRRFGNLQISEQIPRSYVLMGVLGISALLALWFGAGVPNNLGLQALLLSNASPWGITDPILAHDVSFYVFWLPVLLSFLMFALILNFLVLSIVTAGYAATGAIRWGRGKFYAEDRARFHLAILLAFFLVLMGVRFWFERYALLLNGTSGVSGILGYTDAQARIPTLQTLTVICSLSAVGVLWSAKKKLIAPLIGSLVMTGLGVVLIGQVYPGFIQRFRVEPNELESETPYIEFNLEFTRYGFGLAELERKSFEYEVDSAIDWVSAAQQFSGLPVWSSDALLTTYRELEARFPYYDFRTVAIDRYDGPEGPVPVALAVREIEPLGIQDPNWQNRILRETYLEGMGAVASLASTRTPEGRPPMLISGIPPDVAAGASPLEGLDLEFSQVFFGTRTQDYAVVSPSAEQFQALDGTLGVPGVDFPKGIELGSGVRKGLLAWRFRDWNLLFSSELNSESNFIYRRRVADRIRAIAPFLLIPEQPYPIVANGRVMWMTEGFIGSRTFPLSSTQYLGAFGSELAYVRNSVKVLVDGVTGDVMFYRIPVDDPILDAYQLAFPGLFRPITEMPEEARKHLRYSREFLNLQGRVLLRYHQETAPIFHGQQDVWASPQELAEGTNPVPYQPEYGIYKLPGEDEPRFHLTTVFVPAGRQNLTAILAAGTDQDGVPDLVLFDVPVADQISGPRQIEALVEQDPEISQQFSLWRTGGSDVWTGHLHVVPVGSQILYMEPVFLAAEADAIPELRRFVVSDGRRVVMTEQLSGAISELAGFVIPEQLSIEAEQPAESSPSVRDLSWSTDALDLLERAEARAQEGDWSGFGVALEELRLLLEQLNRDRR</sequence>
<dbReference type="GO" id="GO:0005576">
    <property type="term" value="C:extracellular region"/>
    <property type="evidence" value="ECO:0007669"/>
    <property type="project" value="TreeGrafter"/>
</dbReference>
<dbReference type="InterPro" id="IPR005372">
    <property type="entry name" value="UPF0182"/>
</dbReference>
<dbReference type="PANTHER" id="PTHR39344">
    <property type="entry name" value="UPF0182 PROTEIN SLL1060"/>
    <property type="match status" value="1"/>
</dbReference>
<feature type="transmembrane region" description="Helical" evidence="5">
    <location>
        <begin position="162"/>
        <end position="191"/>
    </location>
</feature>
<evidence type="ECO:0000256" key="2">
    <source>
        <dbReference type="ARBA" id="ARBA00022692"/>
    </source>
</evidence>
<evidence type="ECO:0000313" key="6">
    <source>
        <dbReference type="EMBL" id="SUZ53428.1"/>
    </source>
</evidence>
<dbReference type="AlphaFoldDB" id="A0A381NHW4"/>
<dbReference type="GO" id="GO:0016020">
    <property type="term" value="C:membrane"/>
    <property type="evidence" value="ECO:0007669"/>
    <property type="project" value="InterPro"/>
</dbReference>
<keyword evidence="1" id="KW-1003">Cell membrane</keyword>
<organism evidence="6">
    <name type="scientific">marine metagenome</name>
    <dbReference type="NCBI Taxonomy" id="408172"/>
    <lineage>
        <taxon>unclassified sequences</taxon>
        <taxon>metagenomes</taxon>
        <taxon>ecological metagenomes</taxon>
    </lineage>
</organism>
<feature type="transmembrane region" description="Helical" evidence="5">
    <location>
        <begin position="110"/>
        <end position="129"/>
    </location>
</feature>
<proteinExistence type="predicted"/>
<evidence type="ECO:0000256" key="1">
    <source>
        <dbReference type="ARBA" id="ARBA00022475"/>
    </source>
</evidence>
<protein>
    <submittedName>
        <fullName evidence="6">Uncharacterized protein</fullName>
    </submittedName>
</protein>
<gene>
    <name evidence="6" type="ORF">METZ01_LOCUS6282</name>
</gene>
<dbReference type="Pfam" id="PF03699">
    <property type="entry name" value="UPF0182"/>
    <property type="match status" value="1"/>
</dbReference>
<keyword evidence="4 5" id="KW-0472">Membrane</keyword>
<feature type="transmembrane region" description="Helical" evidence="5">
    <location>
        <begin position="257"/>
        <end position="276"/>
    </location>
</feature>
<feature type="transmembrane region" description="Helical" evidence="5">
    <location>
        <begin position="64"/>
        <end position="89"/>
    </location>
</feature>
<dbReference type="EMBL" id="UINC01000332">
    <property type="protein sequence ID" value="SUZ53428.1"/>
    <property type="molecule type" value="Genomic_DNA"/>
</dbReference>
<keyword evidence="2 5" id="KW-0812">Transmembrane</keyword>
<name>A0A381NHW4_9ZZZZ</name>